<sequence>MITKSWVILSLGRRRHRAERVSRLLGARRRLVCRQESLPNRRVVHPNHQINWGRRGRGRLWVLSTGTELEDWRWVLATEAALLLSTREAKKRMN</sequence>
<reference evidence="1 2" key="1">
    <citation type="submission" date="2024-04" db="EMBL/GenBank/DDBJ databases">
        <authorList>
            <person name="Fracassetti M."/>
        </authorList>
    </citation>
    <scope>NUCLEOTIDE SEQUENCE [LARGE SCALE GENOMIC DNA]</scope>
</reference>
<dbReference type="EMBL" id="OZ034815">
    <property type="protein sequence ID" value="CAL1370934.1"/>
    <property type="molecule type" value="Genomic_DNA"/>
</dbReference>
<evidence type="ECO:0000313" key="1">
    <source>
        <dbReference type="EMBL" id="CAL1370934.1"/>
    </source>
</evidence>
<name>A0AAV2DAM5_9ROSI</name>
<accession>A0AAV2DAM5</accession>
<evidence type="ECO:0000313" key="2">
    <source>
        <dbReference type="Proteomes" id="UP001497516"/>
    </source>
</evidence>
<proteinExistence type="predicted"/>
<dbReference type="Proteomes" id="UP001497516">
    <property type="component" value="Chromosome 2"/>
</dbReference>
<dbReference type="AlphaFoldDB" id="A0AAV2DAM5"/>
<organism evidence="1 2">
    <name type="scientific">Linum trigynum</name>
    <dbReference type="NCBI Taxonomy" id="586398"/>
    <lineage>
        <taxon>Eukaryota</taxon>
        <taxon>Viridiplantae</taxon>
        <taxon>Streptophyta</taxon>
        <taxon>Embryophyta</taxon>
        <taxon>Tracheophyta</taxon>
        <taxon>Spermatophyta</taxon>
        <taxon>Magnoliopsida</taxon>
        <taxon>eudicotyledons</taxon>
        <taxon>Gunneridae</taxon>
        <taxon>Pentapetalae</taxon>
        <taxon>rosids</taxon>
        <taxon>fabids</taxon>
        <taxon>Malpighiales</taxon>
        <taxon>Linaceae</taxon>
        <taxon>Linum</taxon>
    </lineage>
</organism>
<protein>
    <submittedName>
        <fullName evidence="1">Uncharacterized protein</fullName>
    </submittedName>
</protein>
<keyword evidence="2" id="KW-1185">Reference proteome</keyword>
<gene>
    <name evidence="1" type="ORF">LTRI10_LOCUS13026</name>
</gene>